<reference evidence="2" key="1">
    <citation type="submission" date="2021-08" db="EMBL/GenBank/DDBJ databases">
        <title>WGS assembly of Ceratopteris richardii.</title>
        <authorList>
            <person name="Marchant D.B."/>
            <person name="Chen G."/>
            <person name="Jenkins J."/>
            <person name="Shu S."/>
            <person name="Leebens-Mack J."/>
            <person name="Grimwood J."/>
            <person name="Schmutz J."/>
            <person name="Soltis P."/>
            <person name="Soltis D."/>
            <person name="Chen Z.-H."/>
        </authorList>
    </citation>
    <scope>NUCLEOTIDE SEQUENCE</scope>
    <source>
        <strain evidence="2">Whitten #5841</strain>
        <tissue evidence="2">Leaf</tissue>
    </source>
</reference>
<protein>
    <submittedName>
        <fullName evidence="2">Uncharacterized protein</fullName>
    </submittedName>
</protein>
<dbReference type="EMBL" id="CM035423">
    <property type="protein sequence ID" value="KAH7365724.1"/>
    <property type="molecule type" value="Genomic_DNA"/>
</dbReference>
<evidence type="ECO:0000313" key="3">
    <source>
        <dbReference type="Proteomes" id="UP000825935"/>
    </source>
</evidence>
<accession>A0A8T2SPU4</accession>
<name>A0A8T2SPU4_CERRI</name>
<evidence type="ECO:0000256" key="1">
    <source>
        <dbReference type="SAM" id="MobiDB-lite"/>
    </source>
</evidence>
<organism evidence="2 3">
    <name type="scientific">Ceratopteris richardii</name>
    <name type="common">Triangle waterfern</name>
    <dbReference type="NCBI Taxonomy" id="49495"/>
    <lineage>
        <taxon>Eukaryota</taxon>
        <taxon>Viridiplantae</taxon>
        <taxon>Streptophyta</taxon>
        <taxon>Embryophyta</taxon>
        <taxon>Tracheophyta</taxon>
        <taxon>Polypodiopsida</taxon>
        <taxon>Polypodiidae</taxon>
        <taxon>Polypodiales</taxon>
        <taxon>Pteridineae</taxon>
        <taxon>Pteridaceae</taxon>
        <taxon>Parkerioideae</taxon>
        <taxon>Ceratopteris</taxon>
    </lineage>
</organism>
<comment type="caution">
    <text evidence="2">The sequence shown here is derived from an EMBL/GenBank/DDBJ whole genome shotgun (WGS) entry which is preliminary data.</text>
</comment>
<gene>
    <name evidence="2" type="ORF">KP509_18G042600</name>
</gene>
<sequence>MGTRGRCALPGCNKPVSPSSPGRHGSHLTCGDLHHQLLMAGRFNPFSPNPNLHILDRNAAGFCALRSCHRPPCPGHPWCSRSHYMEWLFDFTSGLQPDQFCKLDGCTRHVFVEEEFTKREFCGKTHRDQYVTLSALRARLQLSSPSPTESLISSSGSAEGVCSA</sequence>
<evidence type="ECO:0000313" key="2">
    <source>
        <dbReference type="EMBL" id="KAH7365724.1"/>
    </source>
</evidence>
<keyword evidence="3" id="KW-1185">Reference proteome</keyword>
<dbReference type="Proteomes" id="UP000825935">
    <property type="component" value="Chromosome 18"/>
</dbReference>
<dbReference type="AlphaFoldDB" id="A0A8T2SPU4"/>
<feature type="region of interest" description="Disordered" evidence="1">
    <location>
        <begin position="145"/>
        <end position="164"/>
    </location>
</feature>
<proteinExistence type="predicted"/>
<feature type="compositionally biased region" description="Low complexity" evidence="1">
    <location>
        <begin position="145"/>
        <end position="157"/>
    </location>
</feature>